<keyword evidence="2 5" id="KW-0812">Transmembrane</keyword>
<feature type="domain" description="EamA" evidence="6">
    <location>
        <begin position="1"/>
        <end position="126"/>
    </location>
</feature>
<evidence type="ECO:0000256" key="4">
    <source>
        <dbReference type="ARBA" id="ARBA00023136"/>
    </source>
</evidence>
<dbReference type="Pfam" id="PF00892">
    <property type="entry name" value="EamA"/>
    <property type="match status" value="1"/>
</dbReference>
<dbReference type="PANTHER" id="PTHR22911:SF6">
    <property type="entry name" value="SOLUTE CARRIER FAMILY 35 MEMBER G1"/>
    <property type="match status" value="1"/>
</dbReference>
<accession>A0A7R6ST20</accession>
<reference evidence="7 8" key="1">
    <citation type="journal article" date="2008" name="Int. J. Syst. Evol. Microbiol.">
        <title>Amphritea japonica sp. nov. and Amphritea balenae sp. nov., isolated from the sediment adjacent to sperm whale carcasses off Kagoshima, Japan.</title>
        <authorList>
            <person name="Miyazaki M."/>
            <person name="Nogi Y."/>
            <person name="Fujiwara Y."/>
            <person name="Kawato M."/>
            <person name="Nagahama T."/>
            <person name="Kubokawa K."/>
            <person name="Horikoshi K."/>
        </authorList>
    </citation>
    <scope>NUCLEOTIDE SEQUENCE [LARGE SCALE GENOMIC DNA]</scope>
    <source>
        <strain evidence="7 8">ATCC BAA-1530</strain>
    </source>
</reference>
<proteinExistence type="predicted"/>
<dbReference type="Proteomes" id="UP000595663">
    <property type="component" value="Chromosome"/>
</dbReference>
<protein>
    <recommendedName>
        <fullName evidence="6">EamA domain-containing protein</fullName>
    </recommendedName>
</protein>
<dbReference type="EMBL" id="AP014545">
    <property type="protein sequence ID" value="BBB26939.1"/>
    <property type="molecule type" value="Genomic_DNA"/>
</dbReference>
<feature type="transmembrane region" description="Helical" evidence="5">
    <location>
        <begin position="236"/>
        <end position="255"/>
    </location>
</feature>
<evidence type="ECO:0000256" key="1">
    <source>
        <dbReference type="ARBA" id="ARBA00004141"/>
    </source>
</evidence>
<keyword evidence="8" id="KW-1185">Reference proteome</keyword>
<evidence type="ECO:0000313" key="7">
    <source>
        <dbReference type="EMBL" id="BBB26939.1"/>
    </source>
</evidence>
<organism evidence="7 8">
    <name type="scientific">Amphritea japonica ATCC BAA-1530</name>
    <dbReference type="NCBI Taxonomy" id="1278309"/>
    <lineage>
        <taxon>Bacteria</taxon>
        <taxon>Pseudomonadati</taxon>
        <taxon>Pseudomonadota</taxon>
        <taxon>Gammaproteobacteria</taxon>
        <taxon>Oceanospirillales</taxon>
        <taxon>Oceanospirillaceae</taxon>
        <taxon>Amphritea</taxon>
    </lineage>
</organism>
<dbReference type="KEGG" id="ajp:AMJAP_2349"/>
<feature type="transmembrane region" description="Helical" evidence="5">
    <location>
        <begin position="86"/>
        <end position="104"/>
    </location>
</feature>
<dbReference type="OrthoDB" id="148351at2"/>
<comment type="subcellular location">
    <subcellularLocation>
        <location evidence="1">Membrane</location>
        <topology evidence="1">Multi-pass membrane protein</topology>
    </subcellularLocation>
</comment>
<feature type="transmembrane region" description="Helical" evidence="5">
    <location>
        <begin position="136"/>
        <end position="154"/>
    </location>
</feature>
<feature type="transmembrane region" description="Helical" evidence="5">
    <location>
        <begin position="261"/>
        <end position="279"/>
    </location>
</feature>
<feature type="transmembrane region" description="Helical" evidence="5">
    <location>
        <begin position="111"/>
        <end position="130"/>
    </location>
</feature>
<dbReference type="SUPFAM" id="SSF103481">
    <property type="entry name" value="Multidrug resistance efflux transporter EmrE"/>
    <property type="match status" value="2"/>
</dbReference>
<feature type="transmembrane region" description="Helical" evidence="5">
    <location>
        <begin position="166"/>
        <end position="188"/>
    </location>
</feature>
<keyword evidence="4 5" id="KW-0472">Membrane</keyword>
<dbReference type="InterPro" id="IPR037185">
    <property type="entry name" value="EmrE-like"/>
</dbReference>
<keyword evidence="3 5" id="KW-1133">Transmembrane helix</keyword>
<evidence type="ECO:0000313" key="8">
    <source>
        <dbReference type="Proteomes" id="UP000595663"/>
    </source>
</evidence>
<feature type="transmembrane region" description="Helical" evidence="5">
    <location>
        <begin position="56"/>
        <end position="74"/>
    </location>
</feature>
<evidence type="ECO:0000256" key="5">
    <source>
        <dbReference type="SAM" id="Phobius"/>
    </source>
</evidence>
<evidence type="ECO:0000259" key="6">
    <source>
        <dbReference type="Pfam" id="PF00892"/>
    </source>
</evidence>
<dbReference type="PANTHER" id="PTHR22911">
    <property type="entry name" value="ACYL-MALONYL CONDENSING ENZYME-RELATED"/>
    <property type="match status" value="1"/>
</dbReference>
<feature type="transmembrane region" description="Helical" evidence="5">
    <location>
        <begin position="208"/>
        <end position="224"/>
    </location>
</feature>
<dbReference type="AlphaFoldDB" id="A0A7R6ST20"/>
<name>A0A7R6ST20_9GAMM</name>
<evidence type="ECO:0000256" key="2">
    <source>
        <dbReference type="ARBA" id="ARBA00022692"/>
    </source>
</evidence>
<dbReference type="InterPro" id="IPR000620">
    <property type="entry name" value="EamA_dom"/>
</dbReference>
<feature type="transmembrane region" description="Helical" evidence="5">
    <location>
        <begin position="25"/>
        <end position="44"/>
    </location>
</feature>
<sequence>MLVSAFYLAFMSAFAKFLAADMPTVEIVFFRNIIGVLLISATFFKVPVRQEGGKPWLLLFRAGVGLIAMLSFFYNVANISLADAVTYSRMSPIFTAIFAMWFLRERIGKKGWLAIIIGFVGMLLVMQPAGLSVEESHVFGLLNAVCAALAFTSIRELNKYYNTRIIVLSFMGIGILVPMISMMISPYYGSETLNFMMGEFIMPEGMQWLYLLAIGVTASLAQIYMTKAYGQTRAGIVGAAGYSVIIFSLIIGVVLGDALPSLLGVIGIMAVISGGVLIARERA</sequence>
<evidence type="ECO:0000256" key="3">
    <source>
        <dbReference type="ARBA" id="ARBA00022989"/>
    </source>
</evidence>
<dbReference type="GO" id="GO:0016020">
    <property type="term" value="C:membrane"/>
    <property type="evidence" value="ECO:0007669"/>
    <property type="project" value="UniProtKB-SubCell"/>
</dbReference>
<gene>
    <name evidence="7" type="ORF">AMJAP_2349</name>
</gene>